<dbReference type="Proteomes" id="UP001467690">
    <property type="component" value="Unassembled WGS sequence"/>
</dbReference>
<evidence type="ECO:0000256" key="3">
    <source>
        <dbReference type="ARBA" id="ARBA00022729"/>
    </source>
</evidence>
<dbReference type="Pfam" id="PF07980">
    <property type="entry name" value="SusD_RagB"/>
    <property type="match status" value="1"/>
</dbReference>
<comment type="caution">
    <text evidence="8">The sequence shown here is derived from an EMBL/GenBank/DDBJ whole genome shotgun (WGS) entry which is preliminary data.</text>
</comment>
<accession>A0ABV1RKB3</accession>
<dbReference type="PROSITE" id="PS51257">
    <property type="entry name" value="PROKAR_LIPOPROTEIN"/>
    <property type="match status" value="1"/>
</dbReference>
<comment type="subcellular location">
    <subcellularLocation>
        <location evidence="1">Cell outer membrane</location>
    </subcellularLocation>
</comment>
<comment type="similarity">
    <text evidence="2">Belongs to the SusD family.</text>
</comment>
<evidence type="ECO:0000259" key="7">
    <source>
        <dbReference type="Pfam" id="PF07980"/>
    </source>
</evidence>
<protein>
    <submittedName>
        <fullName evidence="8">RagB/SusD family nutrient uptake outer membrane protein</fullName>
    </submittedName>
</protein>
<evidence type="ECO:0000256" key="2">
    <source>
        <dbReference type="ARBA" id="ARBA00006275"/>
    </source>
</evidence>
<dbReference type="EMBL" id="JBELOE010000255">
    <property type="protein sequence ID" value="MER2493181.1"/>
    <property type="molecule type" value="Genomic_DNA"/>
</dbReference>
<evidence type="ECO:0000313" key="9">
    <source>
        <dbReference type="Proteomes" id="UP001467690"/>
    </source>
</evidence>
<gene>
    <name evidence="8" type="ORF">ABS311_14965</name>
</gene>
<keyword evidence="5" id="KW-0998">Cell outer membrane</keyword>
<keyword evidence="9" id="KW-1185">Reference proteome</keyword>
<evidence type="ECO:0000256" key="6">
    <source>
        <dbReference type="SAM" id="SignalP"/>
    </source>
</evidence>
<evidence type="ECO:0000256" key="5">
    <source>
        <dbReference type="ARBA" id="ARBA00023237"/>
    </source>
</evidence>
<dbReference type="InterPro" id="IPR011990">
    <property type="entry name" value="TPR-like_helical_dom_sf"/>
</dbReference>
<dbReference type="Gene3D" id="1.25.40.390">
    <property type="match status" value="1"/>
</dbReference>
<keyword evidence="3 6" id="KW-0732">Signal</keyword>
<evidence type="ECO:0000313" key="8">
    <source>
        <dbReference type="EMBL" id="MER2493181.1"/>
    </source>
</evidence>
<evidence type="ECO:0000256" key="4">
    <source>
        <dbReference type="ARBA" id="ARBA00023136"/>
    </source>
</evidence>
<feature type="domain" description="RagB/SusD" evidence="7">
    <location>
        <begin position="285"/>
        <end position="584"/>
    </location>
</feature>
<evidence type="ECO:0000256" key="1">
    <source>
        <dbReference type="ARBA" id="ARBA00004442"/>
    </source>
</evidence>
<dbReference type="SUPFAM" id="SSF48452">
    <property type="entry name" value="TPR-like"/>
    <property type="match status" value="1"/>
</dbReference>
<dbReference type="RefSeq" id="WP_143870020.1">
    <property type="nucleotide sequence ID" value="NZ_CP041660.1"/>
</dbReference>
<sequence>MKNLKKLISASVLAGMLSACGADLDEPEPKAVLGPDAVTEEDNIDRLVIAAYAFLGNDHYSIPHSFWLTGNLRAGDAHKGGDGIDDVQWGHELSVFTGLKPDLSQLPRDFIDINNNQWVRWYAAVSRANAALSAMQAANADEPAKEAELRFVRAIFYFWLKIHYKHIPVIPADALPAEVAQIGNRDMTDQESWQFIVDEFAFAANNLPEVQDDVGRANKYSAQAFQAKALLFKAYVQDENHQVTSINQNELAEVVSLTESIISSGEYALNDDYANNFLYEHENSNESVFSIQRSQQDGSQDGKGAFAFALNGPQAEIDGFYGCCGFHVPTDNFVNAFKTDATTGLPLFDSYNDTIYVYADPVDPRLDHTVAMEDKPVKYDANVVHGGADWARKADQYGSHTSIKELELPSCNCLMKNGNNDVKPFTLTSMNTPILRYSDVLLMQAEALIEIGGNDNLEKARGLINQLRTRAKNSTDKLTTAGVQSNYKVEEYSQAFVDQDEARKALRWERRLELGLEGHRFFDLVRWGVAASWLNDSYFPKEMERKAYLAGAQFTAGKHEYLPIPLEQIILSRNGKEYVQNPGY</sequence>
<organism evidence="8 9">
    <name type="scientific">Catenovulum sediminis</name>
    <dbReference type="NCBI Taxonomy" id="1740262"/>
    <lineage>
        <taxon>Bacteria</taxon>
        <taxon>Pseudomonadati</taxon>
        <taxon>Pseudomonadota</taxon>
        <taxon>Gammaproteobacteria</taxon>
        <taxon>Alteromonadales</taxon>
        <taxon>Alteromonadaceae</taxon>
        <taxon>Catenovulum</taxon>
    </lineage>
</organism>
<keyword evidence="4" id="KW-0472">Membrane</keyword>
<name>A0ABV1RKB3_9ALTE</name>
<dbReference type="InterPro" id="IPR012944">
    <property type="entry name" value="SusD_RagB_dom"/>
</dbReference>
<feature type="signal peptide" evidence="6">
    <location>
        <begin position="1"/>
        <end position="21"/>
    </location>
</feature>
<reference evidence="8 9" key="1">
    <citation type="submission" date="2024-06" db="EMBL/GenBank/DDBJ databases">
        <authorList>
            <person name="Chen R.Y."/>
        </authorList>
    </citation>
    <scope>NUCLEOTIDE SEQUENCE [LARGE SCALE GENOMIC DNA]</scope>
    <source>
        <strain evidence="8 9">D2</strain>
    </source>
</reference>
<proteinExistence type="inferred from homology"/>
<feature type="chain" id="PRO_5046986374" evidence="6">
    <location>
        <begin position="22"/>
        <end position="584"/>
    </location>
</feature>